<evidence type="ECO:0000313" key="6">
    <source>
        <dbReference type="Proteomes" id="UP000462066"/>
    </source>
</evidence>
<evidence type="ECO:0000256" key="2">
    <source>
        <dbReference type="SAM" id="SignalP"/>
    </source>
</evidence>
<dbReference type="Gene3D" id="2.40.128.270">
    <property type="match status" value="1"/>
</dbReference>
<evidence type="ECO:0000313" key="5">
    <source>
        <dbReference type="EMBL" id="KAF1687054.1"/>
    </source>
</evidence>
<dbReference type="Pfam" id="PF03724">
    <property type="entry name" value="META"/>
    <property type="match status" value="1"/>
</dbReference>
<dbReference type="InterPro" id="IPR053147">
    <property type="entry name" value="Hsp_HslJ-like"/>
</dbReference>
<feature type="region of interest" description="Disordered" evidence="1">
    <location>
        <begin position="23"/>
        <end position="44"/>
    </location>
</feature>
<evidence type="ECO:0000256" key="1">
    <source>
        <dbReference type="SAM" id="MobiDB-lite"/>
    </source>
</evidence>
<protein>
    <recommendedName>
        <fullName evidence="7">Heat shock protein HslJ</fullName>
    </recommendedName>
</protein>
<dbReference type="Pfam" id="PF14302">
    <property type="entry name" value="DUF4377"/>
    <property type="match status" value="1"/>
</dbReference>
<dbReference type="PANTHER" id="PTHR35535">
    <property type="entry name" value="HEAT SHOCK PROTEIN HSLJ"/>
    <property type="match status" value="1"/>
</dbReference>
<organism evidence="5 6">
    <name type="scientific">Pseudoxanthomonas broegbernensis</name>
    <dbReference type="NCBI Taxonomy" id="83619"/>
    <lineage>
        <taxon>Bacteria</taxon>
        <taxon>Pseudomonadati</taxon>
        <taxon>Pseudomonadota</taxon>
        <taxon>Gammaproteobacteria</taxon>
        <taxon>Lysobacterales</taxon>
        <taxon>Lysobacteraceae</taxon>
        <taxon>Pseudoxanthomonas</taxon>
    </lineage>
</organism>
<reference evidence="5 6" key="1">
    <citation type="submission" date="2017-10" db="EMBL/GenBank/DDBJ databases">
        <title>Whole genome sequencing of Pseudoxanthomonas broegbernensis DSM 12573(T).</title>
        <authorList>
            <person name="Kumar S."/>
            <person name="Bansal K."/>
            <person name="Kaur A."/>
            <person name="Patil P."/>
            <person name="Sharma S."/>
            <person name="Patil P.B."/>
        </authorList>
    </citation>
    <scope>NUCLEOTIDE SEQUENCE [LARGE SCALE GENOMIC DNA]</scope>
    <source>
        <strain evidence="5 6">DSM 12573</strain>
    </source>
</reference>
<keyword evidence="2" id="KW-0732">Signal</keyword>
<feature type="chain" id="PRO_5031183141" description="Heat shock protein HslJ" evidence="2">
    <location>
        <begin position="19"/>
        <end position="277"/>
    </location>
</feature>
<feature type="compositionally biased region" description="Low complexity" evidence="1">
    <location>
        <begin position="35"/>
        <end position="44"/>
    </location>
</feature>
<proteinExistence type="predicted"/>
<dbReference type="PANTHER" id="PTHR35535:SF1">
    <property type="entry name" value="HEAT SHOCK PROTEIN HSLJ"/>
    <property type="match status" value="1"/>
</dbReference>
<dbReference type="RefSeq" id="WP_162310592.1">
    <property type="nucleotide sequence ID" value="NZ_JACHGU010000004.1"/>
</dbReference>
<feature type="signal peptide" evidence="2">
    <location>
        <begin position="1"/>
        <end position="18"/>
    </location>
</feature>
<gene>
    <name evidence="5" type="ORF">B1992_06195</name>
</gene>
<evidence type="ECO:0000259" key="4">
    <source>
        <dbReference type="Pfam" id="PF14302"/>
    </source>
</evidence>
<dbReference type="InterPro" id="IPR005184">
    <property type="entry name" value="DUF306_Meta_HslJ"/>
</dbReference>
<dbReference type="AlphaFoldDB" id="A0A7V8GNE0"/>
<dbReference type="Proteomes" id="UP000462066">
    <property type="component" value="Unassembled WGS sequence"/>
</dbReference>
<comment type="caution">
    <text evidence="5">The sequence shown here is derived from an EMBL/GenBank/DDBJ whole genome shotgun (WGS) entry which is preliminary data.</text>
</comment>
<feature type="domain" description="DUF4377" evidence="4">
    <location>
        <begin position="186"/>
        <end position="271"/>
    </location>
</feature>
<sequence length="277" mass="30141">MKKFPPFPLLVLLPLALAGCNKPASEAEPPPGELPTAQTPAPAAQDAGTLLPAYHWRLAEASDATGARIDPLFVRADRPVQLDFADGRLSVSNACNHIGGGYRLENGHLTVDRMASTLMACADPALAALDGEVSRRLEGRLALAVDPATDPPRLALTTAADERLVFNGEPTAATRYGSAPERMFLEVAAQTQPCSHPLIPDKQCLQVREVHYDEQGLRTGDPSAWENFYDQIEGYEHEPGVRNILRIDRYTRSNVPADASRYAYVLDMVVESENTAR</sequence>
<evidence type="ECO:0008006" key="7">
    <source>
        <dbReference type="Google" id="ProtNLM"/>
    </source>
</evidence>
<dbReference type="EMBL" id="MWIP01000004">
    <property type="protein sequence ID" value="KAF1687054.1"/>
    <property type="molecule type" value="Genomic_DNA"/>
</dbReference>
<dbReference type="InterPro" id="IPR038670">
    <property type="entry name" value="HslJ-like_sf"/>
</dbReference>
<dbReference type="PROSITE" id="PS51257">
    <property type="entry name" value="PROKAR_LIPOPROTEIN"/>
    <property type="match status" value="1"/>
</dbReference>
<evidence type="ECO:0000259" key="3">
    <source>
        <dbReference type="Pfam" id="PF03724"/>
    </source>
</evidence>
<feature type="domain" description="DUF306" evidence="3">
    <location>
        <begin position="74"/>
        <end position="165"/>
    </location>
</feature>
<dbReference type="InterPro" id="IPR025485">
    <property type="entry name" value="DUF4377"/>
</dbReference>
<keyword evidence="6" id="KW-1185">Reference proteome</keyword>
<accession>A0A7V8GNE0</accession>
<name>A0A7V8GNE0_9GAMM</name>